<dbReference type="Pfam" id="PF04032">
    <property type="entry name" value="Rpr2"/>
    <property type="match status" value="1"/>
</dbReference>
<dbReference type="Proteomes" id="UP000799444">
    <property type="component" value="Unassembled WGS sequence"/>
</dbReference>
<dbReference type="GO" id="GO:0005655">
    <property type="term" value="C:nucleolar ribonuclease P complex"/>
    <property type="evidence" value="ECO:0007669"/>
    <property type="project" value="TreeGrafter"/>
</dbReference>
<dbReference type="EMBL" id="ML996102">
    <property type="protein sequence ID" value="KAF2739991.1"/>
    <property type="molecule type" value="Genomic_DNA"/>
</dbReference>
<protein>
    <submittedName>
        <fullName evidence="2">Uncharacterized protein</fullName>
    </submittedName>
</protein>
<name>A0A9P4RAN3_9PLEO</name>
<dbReference type="PANTHER" id="PTHR14742:SF3">
    <property type="entry name" value="RIBONUCLEASE MRP PROTEIN SUBUNIT SNM1"/>
    <property type="match status" value="1"/>
</dbReference>
<dbReference type="InterPro" id="IPR007175">
    <property type="entry name" value="Rpr2/Snm1/Rpp21"/>
</dbReference>
<keyword evidence="3" id="KW-1185">Reference proteome</keyword>
<dbReference type="AlphaFoldDB" id="A0A9P4RAN3"/>
<dbReference type="GO" id="GO:0008033">
    <property type="term" value="P:tRNA processing"/>
    <property type="evidence" value="ECO:0007669"/>
    <property type="project" value="TreeGrafter"/>
</dbReference>
<feature type="compositionally biased region" description="Polar residues" evidence="1">
    <location>
        <begin position="134"/>
        <end position="144"/>
    </location>
</feature>
<comment type="caution">
    <text evidence="2">The sequence shown here is derived from an EMBL/GenBank/DDBJ whole genome shotgun (WGS) entry which is preliminary data.</text>
</comment>
<sequence>MEPRHSLEKRILFLQKAAQKLVLTSPSISASLGAERDKLLATQDADLEASKKDWDALRREVCGACGSLMLPGWSCAVSRESYASKSNKRIQKATLKPSSGRTKFAVYTCLRCNRNTSQPLPPRPPTRPKRLSGGTATQPDTVSTGGRDEDVVPKSVNASSKQRAKARKGGLQAMLAKSRRQGRTSPGAGLDLMDFMK</sequence>
<dbReference type="Gene3D" id="6.20.50.20">
    <property type="match status" value="1"/>
</dbReference>
<gene>
    <name evidence="2" type="ORF">EJ04DRAFT_262523</name>
</gene>
<dbReference type="PANTHER" id="PTHR14742">
    <property type="entry name" value="RIBONUCLEASE P SUBUNIT P21"/>
    <property type="match status" value="1"/>
</dbReference>
<proteinExistence type="predicted"/>
<organism evidence="2 3">
    <name type="scientific">Polyplosphaeria fusca</name>
    <dbReference type="NCBI Taxonomy" id="682080"/>
    <lineage>
        <taxon>Eukaryota</taxon>
        <taxon>Fungi</taxon>
        <taxon>Dikarya</taxon>
        <taxon>Ascomycota</taxon>
        <taxon>Pezizomycotina</taxon>
        <taxon>Dothideomycetes</taxon>
        <taxon>Pleosporomycetidae</taxon>
        <taxon>Pleosporales</taxon>
        <taxon>Tetraplosphaeriaceae</taxon>
        <taxon>Polyplosphaeria</taxon>
    </lineage>
</organism>
<evidence type="ECO:0000313" key="2">
    <source>
        <dbReference type="EMBL" id="KAF2739991.1"/>
    </source>
</evidence>
<reference evidence="2" key="1">
    <citation type="journal article" date="2020" name="Stud. Mycol.">
        <title>101 Dothideomycetes genomes: a test case for predicting lifestyles and emergence of pathogens.</title>
        <authorList>
            <person name="Haridas S."/>
            <person name="Albert R."/>
            <person name="Binder M."/>
            <person name="Bloem J."/>
            <person name="Labutti K."/>
            <person name="Salamov A."/>
            <person name="Andreopoulos B."/>
            <person name="Baker S."/>
            <person name="Barry K."/>
            <person name="Bills G."/>
            <person name="Bluhm B."/>
            <person name="Cannon C."/>
            <person name="Castanera R."/>
            <person name="Culley D."/>
            <person name="Daum C."/>
            <person name="Ezra D."/>
            <person name="Gonzalez J."/>
            <person name="Henrissat B."/>
            <person name="Kuo A."/>
            <person name="Liang C."/>
            <person name="Lipzen A."/>
            <person name="Lutzoni F."/>
            <person name="Magnuson J."/>
            <person name="Mondo S."/>
            <person name="Nolan M."/>
            <person name="Ohm R."/>
            <person name="Pangilinan J."/>
            <person name="Park H.-J."/>
            <person name="Ramirez L."/>
            <person name="Alfaro M."/>
            <person name="Sun H."/>
            <person name="Tritt A."/>
            <person name="Yoshinaga Y."/>
            <person name="Zwiers L.-H."/>
            <person name="Turgeon B."/>
            <person name="Goodwin S."/>
            <person name="Spatafora J."/>
            <person name="Crous P."/>
            <person name="Grigoriev I."/>
        </authorList>
    </citation>
    <scope>NUCLEOTIDE SEQUENCE</scope>
    <source>
        <strain evidence="2">CBS 125425</strain>
    </source>
</reference>
<evidence type="ECO:0000256" key="1">
    <source>
        <dbReference type="SAM" id="MobiDB-lite"/>
    </source>
</evidence>
<accession>A0A9P4RAN3</accession>
<feature type="region of interest" description="Disordered" evidence="1">
    <location>
        <begin position="115"/>
        <end position="197"/>
    </location>
</feature>
<dbReference type="OrthoDB" id="438080at2759"/>
<evidence type="ECO:0000313" key="3">
    <source>
        <dbReference type="Proteomes" id="UP000799444"/>
    </source>
</evidence>